<dbReference type="eggNOG" id="KOG1840">
    <property type="taxonomic scope" value="Eukaryota"/>
</dbReference>
<reference evidence="2" key="1">
    <citation type="journal article" date="2008" name="Nature">
        <title>The amphioxus genome and the evolution of the chordate karyotype.</title>
        <authorList>
            <consortium name="US DOE Joint Genome Institute (JGI-PGF)"/>
            <person name="Putnam N.H."/>
            <person name="Butts T."/>
            <person name="Ferrier D.E.K."/>
            <person name="Furlong R.F."/>
            <person name="Hellsten U."/>
            <person name="Kawashima T."/>
            <person name="Robinson-Rechavi M."/>
            <person name="Shoguchi E."/>
            <person name="Terry A."/>
            <person name="Yu J.-K."/>
            <person name="Benito-Gutierrez E.L."/>
            <person name="Dubchak I."/>
            <person name="Garcia-Fernandez J."/>
            <person name="Gibson-Brown J.J."/>
            <person name="Grigoriev I.V."/>
            <person name="Horton A.C."/>
            <person name="de Jong P.J."/>
            <person name="Jurka J."/>
            <person name="Kapitonov V.V."/>
            <person name="Kohara Y."/>
            <person name="Kuroki Y."/>
            <person name="Lindquist E."/>
            <person name="Lucas S."/>
            <person name="Osoegawa K."/>
            <person name="Pennacchio L.A."/>
            <person name="Salamov A.A."/>
            <person name="Satou Y."/>
            <person name="Sauka-Spengler T."/>
            <person name="Schmutz J."/>
            <person name="Shin-I T."/>
            <person name="Toyoda A."/>
            <person name="Bronner-Fraser M."/>
            <person name="Fujiyama A."/>
            <person name="Holland L.Z."/>
            <person name="Holland P.W.H."/>
            <person name="Satoh N."/>
            <person name="Rokhsar D.S."/>
        </authorList>
    </citation>
    <scope>NUCLEOTIDE SEQUENCE [LARGE SCALE GENOMIC DNA]</scope>
    <source>
        <strain evidence="2">S238N-H82</strain>
        <tissue evidence="2">Testes</tissue>
    </source>
</reference>
<feature type="repeat" description="TPR" evidence="1">
    <location>
        <begin position="1207"/>
        <end position="1240"/>
    </location>
</feature>
<dbReference type="PANTHER" id="PTHR19959">
    <property type="entry name" value="KINESIN LIGHT CHAIN"/>
    <property type="match status" value="1"/>
</dbReference>
<sequence length="1544" mass="173912">MQKENNKLSTVAAEFRELDLIFRGGSDLDVVEMGYARKLIQAIDSKNEVLECEAFKSLGDVYLHKAKKNRHKKKNFNKACSLYEELFRFCRNEEMKQVIEHRIKYAEKCTKLVHGQIPKKSGTEISCNVTLSVATALQEVHKKTEMKGFGVDPLIEAYTSSTVNAVVRKNKHLEIESLKSLGDLYLLKGRAGGDNTCITKAAGLYRAALGRCEDSDGRESLKHRIKYAEKVKEKEINLLNCIPCHPTTSTCKKDLQDAGRALETGDLDTAEKHFATALKSVHGKESSMEVELLLKLGDVYLKRGMQSKDGDDFTKAAALCNAALVRSKREDQDGIKQTIQEISKSFVKYVLGLTQTVNIDDVNKHKTMLKEDRHQVEKDMEKIEQQVNPYSLDDDNPNIRCAEMGKAEAIKALFQKILDRRRMFIAGLLHECMEVMGPSPCKYAMIGLGSQATGLVTPYSDLEFAILIENETNNNIRYFRNLTHYLHLKVINLGETILPAMAIKSLNDFQSHDPLDNWYYDTVTPRGFSFDGAMPHACKTPLGRGKTSELIRTPSNMTKLLEDNVMLHLKKGYHLASVMGNVSLIAGEQELIDEYTALWTKRLNESNGKIPLLLANTILKENSQPFKRQVLGASLLNVKKEIYRFSSIAISCWALLEGIQPTTIWETIAKMHNNGVIDKENTHHLMVLVSISAELRLRTYMNNHGQVETMSALSSMPTDTDSEEKLRKVFYISNTKQLMRYYYTAIPFKSFIVSITEGNQPESPSILFDNSSKLKARVYKSLCDYRKSKECIEQALEIDLSEHSESTAHPHVAKLLTDLGGTCLDLGEHRKAVSYVKQSLQIRRSIYGTAHPDIAESVLLLGSAWLAIGDFEKATMHYEQSLQIFWAIYGKQVAHPDIAGLLNNLGSVLSELGDHRKAVKYFEQSLQMRQVIYGENTAHPDIATTLDNLGIVWGELDDHRKGFSYHEQSLQMRRSIYGENTAHPDMAMSLQNLACTLNRVSDYQNAFRYCEQSLRMNKIIYGKHYKHPDIAMLLNNLGYMKQNVGDHRNAVSYCEQSIQMMRSIYGESAVHPVIALSLKTLGNIWSDLGDHRLAADMFEQSICMMRNIYGKNTARDDIAYSLDRLGSIWSKLGDHKKAISYHQQSLQMNRSICGENMADPDIAMSLNKLGIAWSDLGDHQKARRYHEQSLQMRLNIYGETNAHPKIAQSLNNLGNALVATGDVKKGITYLEQALQMNQRIHGKGTDHADIAGALLNLASAWSGIGDHKKAITVNTQSLLMYRRIYGESTDHDVIAMLLTNLGKAWSARGDHRMAVSYYEQSLQMRRNMYGAVHPDLALSLTNLGEAWSDLGDYKKAVSYIEQSLQIRRSIYGAVHPDIAASLSNMGNVWSACGDHRKAVRYHEQSLQMMRSIYGENTAQPDIAAELLNLGNACGDLGDHRTGAYFHEQALQMNLSIYGEDNAHPNIAASLINLGNDWMYLGDHRKAISYCEQSLKMMRSICEENSAHPYIIASLQSLSFSWRKLGDYSKADVYIAEVAKIMKFI</sequence>
<evidence type="ECO:0000313" key="2">
    <source>
        <dbReference type="EMBL" id="EEN49298.1"/>
    </source>
</evidence>
<dbReference type="SUPFAM" id="SSF48452">
    <property type="entry name" value="TPR-like"/>
    <property type="match status" value="4"/>
</dbReference>
<dbReference type="SMART" id="SM00028">
    <property type="entry name" value="TPR"/>
    <property type="match status" value="18"/>
</dbReference>
<gene>
    <name evidence="2" type="ORF">BRAFLDRAFT_83833</name>
</gene>
<dbReference type="Pfam" id="PF13374">
    <property type="entry name" value="TPR_10"/>
    <property type="match status" value="1"/>
</dbReference>
<dbReference type="Pfam" id="PF13424">
    <property type="entry name" value="TPR_12"/>
    <property type="match status" value="7"/>
</dbReference>
<dbReference type="InParanoid" id="C3ZEZ2"/>
<dbReference type="PANTHER" id="PTHR19959:SF119">
    <property type="entry name" value="FUNGAL LIPASE-LIKE DOMAIN-CONTAINING PROTEIN"/>
    <property type="match status" value="1"/>
</dbReference>
<feature type="repeat" description="TPR" evidence="1">
    <location>
        <begin position="899"/>
        <end position="932"/>
    </location>
</feature>
<name>C3ZEZ2_BRAFL</name>
<accession>C3ZEZ2</accession>
<evidence type="ECO:0000256" key="1">
    <source>
        <dbReference type="PROSITE-ProRule" id="PRU00339"/>
    </source>
</evidence>
<feature type="repeat" description="TPR" evidence="1">
    <location>
        <begin position="1119"/>
        <end position="1152"/>
    </location>
</feature>
<protein>
    <submittedName>
        <fullName evidence="2">Uncharacterized protein</fullName>
    </submittedName>
</protein>
<dbReference type="InterPro" id="IPR011990">
    <property type="entry name" value="TPR-like_helical_dom_sf"/>
</dbReference>
<dbReference type="Pfam" id="PF13181">
    <property type="entry name" value="TPR_8"/>
    <property type="match status" value="1"/>
</dbReference>
<organism>
    <name type="scientific">Branchiostoma floridae</name>
    <name type="common">Florida lancelet</name>
    <name type="synonym">Amphioxus</name>
    <dbReference type="NCBI Taxonomy" id="7739"/>
    <lineage>
        <taxon>Eukaryota</taxon>
        <taxon>Metazoa</taxon>
        <taxon>Chordata</taxon>
        <taxon>Cephalochordata</taxon>
        <taxon>Leptocardii</taxon>
        <taxon>Amphioxiformes</taxon>
        <taxon>Branchiostomatidae</taxon>
        <taxon>Branchiostoma</taxon>
    </lineage>
</organism>
<keyword evidence="1" id="KW-0802">TPR repeat</keyword>
<dbReference type="EMBL" id="GG666612">
    <property type="protein sequence ID" value="EEN49298.1"/>
    <property type="molecule type" value="Genomic_DNA"/>
</dbReference>
<feature type="repeat" description="TPR" evidence="1">
    <location>
        <begin position="1337"/>
        <end position="1370"/>
    </location>
</feature>
<dbReference type="Pfam" id="PF13432">
    <property type="entry name" value="TPR_16"/>
    <property type="match status" value="1"/>
</dbReference>
<dbReference type="Gene3D" id="1.25.40.10">
    <property type="entry name" value="Tetratricopeptide repeat domain"/>
    <property type="match status" value="7"/>
</dbReference>
<dbReference type="InterPro" id="IPR019734">
    <property type="entry name" value="TPR_rpt"/>
</dbReference>
<feature type="repeat" description="TPR" evidence="1">
    <location>
        <begin position="1295"/>
        <end position="1328"/>
    </location>
</feature>
<proteinExistence type="predicted"/>
<dbReference type="PROSITE" id="PS50005">
    <property type="entry name" value="TPR"/>
    <property type="match status" value="5"/>
</dbReference>